<feature type="region of interest" description="Disordered" evidence="1">
    <location>
        <begin position="24"/>
        <end position="61"/>
    </location>
</feature>
<keyword evidence="3" id="KW-1185">Reference proteome</keyword>
<dbReference type="EMBL" id="MK373772">
    <property type="protein sequence ID" value="QBQ76685.1"/>
    <property type="molecule type" value="Genomic_DNA"/>
</dbReference>
<evidence type="ECO:0000313" key="2">
    <source>
        <dbReference type="EMBL" id="QBQ76685.1"/>
    </source>
</evidence>
<protein>
    <submittedName>
        <fullName evidence="2">Uncharacterized protein</fullName>
    </submittedName>
</protein>
<gene>
    <name evidence="2" type="ORF">PTXU04_00071</name>
</gene>
<evidence type="ECO:0000313" key="3">
    <source>
        <dbReference type="Proteomes" id="UP000307461"/>
    </source>
</evidence>
<dbReference type="PROSITE" id="PS51257">
    <property type="entry name" value="PROKAR_LIPOPROTEIN"/>
    <property type="match status" value="1"/>
</dbReference>
<proteinExistence type="predicted"/>
<organism evidence="2 3">
    <name type="scientific">Escherichia phage PTXU04</name>
    <dbReference type="NCBI Taxonomy" id="2508206"/>
    <lineage>
        <taxon>Viruses</taxon>
        <taxon>Duplodnaviria</taxon>
        <taxon>Heunggongvirae</taxon>
        <taxon>Uroviricota</taxon>
        <taxon>Caudoviricetes</taxon>
        <taxon>Xuquatrovirus</taxon>
        <taxon>Xuquatrovirus PTXU04</taxon>
    </lineage>
</organism>
<feature type="compositionally biased region" description="Polar residues" evidence="1">
    <location>
        <begin position="24"/>
        <end position="50"/>
    </location>
</feature>
<sequence length="61" mass="6147">MSKSIIAIVLATLLAGCSANVGYNPNVSGQTGRAESDSPNAQQRAENAQASRDAAAKGGEK</sequence>
<accession>A0A482MSM1</accession>
<evidence type="ECO:0000256" key="1">
    <source>
        <dbReference type="SAM" id="MobiDB-lite"/>
    </source>
</evidence>
<name>A0A482MSM1_9CAUD</name>
<reference evidence="2 3" key="1">
    <citation type="submission" date="2019-01" db="EMBL/GenBank/DDBJ databases">
        <title>Still something new to discover - new insights into E. coli phage diversity and taxonomy.</title>
        <authorList>
            <person name="Korf I.H.E."/>
            <person name="Adriaennsens E."/>
            <person name="Dreiseikelmann B."/>
            <person name="Kropinski A."/>
            <person name="Nimtz M."/>
            <person name="Meier-Kolthoff J.P."/>
            <person name="Rohde M."/>
            <person name="van Raaij M."/>
            <person name="Wittmann J."/>
        </authorList>
    </citation>
    <scope>NUCLEOTIDE SEQUENCE [LARGE SCALE GENOMIC DNA]</scope>
</reference>
<dbReference type="Proteomes" id="UP000307461">
    <property type="component" value="Segment"/>
</dbReference>